<dbReference type="HOGENOM" id="CLU_1641237_0_0_0"/>
<dbReference type="InterPro" id="IPR000253">
    <property type="entry name" value="FHA_dom"/>
</dbReference>
<dbReference type="PROSITE" id="PS50006">
    <property type="entry name" value="FHA_DOMAIN"/>
    <property type="match status" value="1"/>
</dbReference>
<dbReference type="Proteomes" id="UP000027982">
    <property type="component" value="Chromosome"/>
</dbReference>
<dbReference type="AlphaFoldDB" id="A0A068NK71"/>
<evidence type="ECO:0000259" key="1">
    <source>
        <dbReference type="PROSITE" id="PS50006"/>
    </source>
</evidence>
<dbReference type="KEGG" id="fgi:OP10G_0484"/>
<dbReference type="OrthoDB" id="9816434at2"/>
<dbReference type="eggNOG" id="COG1716">
    <property type="taxonomic scope" value="Bacteria"/>
</dbReference>
<dbReference type="EMBL" id="CP007139">
    <property type="protein sequence ID" value="AIE83852.1"/>
    <property type="molecule type" value="Genomic_DNA"/>
</dbReference>
<accession>A0A068NK71</accession>
<protein>
    <submittedName>
        <fullName evidence="2">FraH-related protein</fullName>
    </submittedName>
</protein>
<dbReference type="CDD" id="cd00060">
    <property type="entry name" value="FHA"/>
    <property type="match status" value="1"/>
</dbReference>
<dbReference type="STRING" id="661478.OP10G_0484"/>
<gene>
    <name evidence="2" type="ORF">OP10G_0484</name>
</gene>
<evidence type="ECO:0000313" key="2">
    <source>
        <dbReference type="EMBL" id="AIE83852.1"/>
    </source>
</evidence>
<feature type="domain" description="FHA" evidence="1">
    <location>
        <begin position="69"/>
        <end position="126"/>
    </location>
</feature>
<reference evidence="2 3" key="1">
    <citation type="journal article" date="2014" name="PLoS ONE">
        <title>The first complete genome sequence of the class fimbriimonadia in the phylum armatimonadetes.</title>
        <authorList>
            <person name="Hu Z.Y."/>
            <person name="Wang Y.Z."/>
            <person name="Im W.T."/>
            <person name="Wang S.Y."/>
            <person name="Zhao G.P."/>
            <person name="Zheng H.J."/>
            <person name="Quan Z.X."/>
        </authorList>
    </citation>
    <scope>NUCLEOTIDE SEQUENCE [LARGE SCALE GENOMIC DNA]</scope>
    <source>
        <strain evidence="2">Gsoil 348</strain>
    </source>
</reference>
<dbReference type="SUPFAM" id="SSF49879">
    <property type="entry name" value="SMAD/FHA domain"/>
    <property type="match status" value="1"/>
</dbReference>
<proteinExistence type="predicted"/>
<dbReference type="InterPro" id="IPR008984">
    <property type="entry name" value="SMAD_FHA_dom_sf"/>
</dbReference>
<keyword evidence="3" id="KW-1185">Reference proteome</keyword>
<dbReference type="Pfam" id="PF00498">
    <property type="entry name" value="FHA"/>
    <property type="match status" value="1"/>
</dbReference>
<dbReference type="RefSeq" id="WP_025227488.1">
    <property type="nucleotide sequence ID" value="NZ_CP007139.1"/>
</dbReference>
<evidence type="ECO:0000313" key="3">
    <source>
        <dbReference type="Proteomes" id="UP000027982"/>
    </source>
</evidence>
<organism evidence="2 3">
    <name type="scientific">Fimbriimonas ginsengisoli Gsoil 348</name>
    <dbReference type="NCBI Taxonomy" id="661478"/>
    <lineage>
        <taxon>Bacteria</taxon>
        <taxon>Bacillati</taxon>
        <taxon>Armatimonadota</taxon>
        <taxon>Fimbriimonadia</taxon>
        <taxon>Fimbriimonadales</taxon>
        <taxon>Fimbriimonadaceae</taxon>
        <taxon>Fimbriimonas</taxon>
    </lineage>
</organism>
<dbReference type="Gene3D" id="2.60.200.20">
    <property type="match status" value="1"/>
</dbReference>
<sequence>MTDDVQNNGTAMATDDHAAIADQPQTDAASDGSTSHYADLPTPQGGFAKLVLKRSGAETDIEFPLNPPSIAGRFDPAVGPIDVDLGSLPEGSYVSRKHAKFTYEDGVWRVTDLGSSNGTFVLNDDFERVETADLRDGQEVALGNARFVFHLTPASAAGTAD</sequence>
<name>A0A068NK71_FIMGI</name>